<name>A0A8D8YRK9_9HEMI</name>
<evidence type="ECO:0000256" key="1">
    <source>
        <dbReference type="SAM" id="Phobius"/>
    </source>
</evidence>
<organism evidence="2">
    <name type="scientific">Cacopsylla melanoneura</name>
    <dbReference type="NCBI Taxonomy" id="428564"/>
    <lineage>
        <taxon>Eukaryota</taxon>
        <taxon>Metazoa</taxon>
        <taxon>Ecdysozoa</taxon>
        <taxon>Arthropoda</taxon>
        <taxon>Hexapoda</taxon>
        <taxon>Insecta</taxon>
        <taxon>Pterygota</taxon>
        <taxon>Neoptera</taxon>
        <taxon>Paraneoptera</taxon>
        <taxon>Hemiptera</taxon>
        <taxon>Sternorrhyncha</taxon>
        <taxon>Psylloidea</taxon>
        <taxon>Psyllidae</taxon>
        <taxon>Psyllinae</taxon>
        <taxon>Cacopsylla</taxon>
    </lineage>
</organism>
<sequence length="104" mass="12630">MLFSDWSLLLSLNDVIKRWPTFSPLYTMINMNKICSYYNYYLSWPELNLSFVSRLFFLFNFLLIKNFEKRSKTNKRETQIGQLYRSLQILFNNTFTAPLMIYPI</sequence>
<keyword evidence="1" id="KW-1133">Transmembrane helix</keyword>
<accession>A0A8D8YRK9</accession>
<reference evidence="2" key="1">
    <citation type="submission" date="2021-05" db="EMBL/GenBank/DDBJ databases">
        <authorList>
            <person name="Alioto T."/>
            <person name="Alioto T."/>
            <person name="Gomez Garrido J."/>
        </authorList>
    </citation>
    <scope>NUCLEOTIDE SEQUENCE</scope>
</reference>
<dbReference type="AlphaFoldDB" id="A0A8D8YRK9"/>
<evidence type="ECO:0000313" key="2">
    <source>
        <dbReference type="EMBL" id="CAG6733608.1"/>
    </source>
</evidence>
<proteinExistence type="predicted"/>
<keyword evidence="1" id="KW-0812">Transmembrane</keyword>
<feature type="transmembrane region" description="Helical" evidence="1">
    <location>
        <begin position="47"/>
        <end position="67"/>
    </location>
</feature>
<protein>
    <submittedName>
        <fullName evidence="2">Uncharacterized protein</fullName>
    </submittedName>
</protein>
<keyword evidence="1" id="KW-0472">Membrane</keyword>
<dbReference type="EMBL" id="HBUF01390399">
    <property type="protein sequence ID" value="CAG6733608.1"/>
    <property type="molecule type" value="Transcribed_RNA"/>
</dbReference>